<dbReference type="OrthoDB" id="2603162at2"/>
<protein>
    <recommendedName>
        <fullName evidence="3">Group-specific protein</fullName>
    </recommendedName>
</protein>
<sequence length="194" mass="23216">MENTFVIRDDASYTLNFLIYIQNIFLNQRSSEQERKFPYIPSMHITFEEGFEFRYKELWDEVRQRIAENPFEDGKIFNGEKDLFFKRLFMDSNDSMKDYDEIYQSFKVWWGSFAGHFSVERSIGDVIENLYRELACTLIQRGITPKKELNISLVYDKCPLGNMEITSYFAVVPINDFYVKYEELVTKLRKNVCN</sequence>
<name>A0A3P5XTT8_9BACL</name>
<dbReference type="RefSeq" id="WP_124071548.1">
    <property type="nucleotide sequence ID" value="NZ_CBCRXF010000002.1"/>
</dbReference>
<keyword evidence="2" id="KW-1185">Reference proteome</keyword>
<proteinExistence type="predicted"/>
<dbReference type="EMBL" id="UXAV01000044">
    <property type="protein sequence ID" value="VDC32533.1"/>
    <property type="molecule type" value="Genomic_DNA"/>
</dbReference>
<dbReference type="Proteomes" id="UP000270468">
    <property type="component" value="Unassembled WGS sequence"/>
</dbReference>
<reference evidence="1 2" key="1">
    <citation type="submission" date="2018-11" db="EMBL/GenBank/DDBJ databases">
        <authorList>
            <person name="Criscuolo A."/>
        </authorList>
    </citation>
    <scope>NUCLEOTIDE SEQUENCE [LARGE SCALE GENOMIC DNA]</scope>
    <source>
        <strain evidence="1">ATB-66</strain>
    </source>
</reference>
<evidence type="ECO:0000313" key="1">
    <source>
        <dbReference type="EMBL" id="VDC32533.1"/>
    </source>
</evidence>
<accession>A0A3P5XTT8</accession>
<organism evidence="1 2">
    <name type="scientific">Filibacter tadaridae</name>
    <dbReference type="NCBI Taxonomy" id="2483811"/>
    <lineage>
        <taxon>Bacteria</taxon>
        <taxon>Bacillati</taxon>
        <taxon>Bacillota</taxon>
        <taxon>Bacilli</taxon>
        <taxon>Bacillales</taxon>
        <taxon>Caryophanaceae</taxon>
        <taxon>Filibacter</taxon>
    </lineage>
</organism>
<evidence type="ECO:0008006" key="3">
    <source>
        <dbReference type="Google" id="ProtNLM"/>
    </source>
</evidence>
<gene>
    <name evidence="1" type="ORF">FILTAD_02744</name>
</gene>
<dbReference type="AlphaFoldDB" id="A0A3P5XTT8"/>
<evidence type="ECO:0000313" key="2">
    <source>
        <dbReference type="Proteomes" id="UP000270468"/>
    </source>
</evidence>